<dbReference type="InterPro" id="IPR017504">
    <property type="entry name" value="CHP03067_Planctomycetes"/>
</dbReference>
<gene>
    <name evidence="3" type="ORF">FYK55_07255</name>
</gene>
<dbReference type="RefSeq" id="WP_150075708.1">
    <property type="nucleotide sequence ID" value="NZ_VWOX01000003.1"/>
</dbReference>
<keyword evidence="4" id="KW-1185">Reference proteome</keyword>
<dbReference type="AlphaFoldDB" id="A0A5M6DGV7"/>
<dbReference type="Proteomes" id="UP000324479">
    <property type="component" value="Unassembled WGS sequence"/>
</dbReference>
<sequence length="162" mass="17852">MRATLFGMFLVTVAVGSATAADDFHRLEGTWQVDSLTINGNEAKPEDAHKLTVVNGNDGRWSIRSEGKEISHGTSTLDPTRKPKSIDFKPTEGGGQGNRYEGIYQIKKKTRQLCFVPPGHDRPDDFSSAPGSQRILVKFKRLEPAAPLTPDPTKTRQSSEEE</sequence>
<feature type="region of interest" description="Disordered" evidence="1">
    <location>
        <begin position="62"/>
        <end position="99"/>
    </location>
</feature>
<proteinExistence type="predicted"/>
<dbReference type="EMBL" id="VWOX01000003">
    <property type="protein sequence ID" value="KAA5545439.1"/>
    <property type="molecule type" value="Genomic_DNA"/>
</dbReference>
<evidence type="ECO:0000256" key="2">
    <source>
        <dbReference type="SAM" id="SignalP"/>
    </source>
</evidence>
<name>A0A5M6DGV7_9BACT</name>
<keyword evidence="2" id="KW-0732">Signal</keyword>
<feature type="region of interest" description="Disordered" evidence="1">
    <location>
        <begin position="140"/>
        <end position="162"/>
    </location>
</feature>
<feature type="compositionally biased region" description="Basic and acidic residues" evidence="1">
    <location>
        <begin position="153"/>
        <end position="162"/>
    </location>
</feature>
<feature type="compositionally biased region" description="Basic and acidic residues" evidence="1">
    <location>
        <begin position="62"/>
        <end position="71"/>
    </location>
</feature>
<accession>A0A5M6DGV7</accession>
<reference evidence="3 4" key="1">
    <citation type="submission" date="2019-08" db="EMBL/GenBank/DDBJ databases">
        <authorList>
            <person name="Dhanesh K."/>
            <person name="Kumar G."/>
            <person name="Sasikala C."/>
            <person name="Venkata Ramana C."/>
        </authorList>
    </citation>
    <scope>NUCLEOTIDE SEQUENCE [LARGE SCALE GENOMIC DNA]</scope>
    <source>
        <strain evidence="3 4">JC645</strain>
    </source>
</reference>
<feature type="chain" id="PRO_5024294423" evidence="2">
    <location>
        <begin position="21"/>
        <end position="162"/>
    </location>
</feature>
<evidence type="ECO:0000313" key="4">
    <source>
        <dbReference type="Proteomes" id="UP000324479"/>
    </source>
</evidence>
<feature type="compositionally biased region" description="Basic and acidic residues" evidence="1">
    <location>
        <begin position="79"/>
        <end position="90"/>
    </location>
</feature>
<evidence type="ECO:0000256" key="1">
    <source>
        <dbReference type="SAM" id="MobiDB-lite"/>
    </source>
</evidence>
<organism evidence="3 4">
    <name type="scientific">Roseiconus nitratireducens</name>
    <dbReference type="NCBI Taxonomy" id="2605748"/>
    <lineage>
        <taxon>Bacteria</taxon>
        <taxon>Pseudomonadati</taxon>
        <taxon>Planctomycetota</taxon>
        <taxon>Planctomycetia</taxon>
        <taxon>Pirellulales</taxon>
        <taxon>Pirellulaceae</taxon>
        <taxon>Roseiconus</taxon>
    </lineage>
</organism>
<evidence type="ECO:0000313" key="3">
    <source>
        <dbReference type="EMBL" id="KAA5545439.1"/>
    </source>
</evidence>
<dbReference type="NCBIfam" id="TIGR03067">
    <property type="entry name" value="Planc_TIGR03067"/>
    <property type="match status" value="1"/>
</dbReference>
<feature type="signal peptide" evidence="2">
    <location>
        <begin position="1"/>
        <end position="20"/>
    </location>
</feature>
<protein>
    <submittedName>
        <fullName evidence="3">TIGR03067 domain-containing protein</fullName>
    </submittedName>
</protein>
<comment type="caution">
    <text evidence="3">The sequence shown here is derived from an EMBL/GenBank/DDBJ whole genome shotgun (WGS) entry which is preliminary data.</text>
</comment>